<dbReference type="EMBL" id="HBEF01024143">
    <property type="protein sequence ID" value="CAD8342778.1"/>
    <property type="molecule type" value="Transcribed_RNA"/>
</dbReference>
<feature type="region of interest" description="Disordered" evidence="1">
    <location>
        <begin position="328"/>
        <end position="369"/>
    </location>
</feature>
<reference evidence="2" key="1">
    <citation type="submission" date="2021-01" db="EMBL/GenBank/DDBJ databases">
        <authorList>
            <person name="Corre E."/>
            <person name="Pelletier E."/>
            <person name="Niang G."/>
            <person name="Scheremetjew M."/>
            <person name="Finn R."/>
            <person name="Kale V."/>
            <person name="Holt S."/>
            <person name="Cochrane G."/>
            <person name="Meng A."/>
            <person name="Brown T."/>
            <person name="Cohen L."/>
        </authorList>
    </citation>
    <scope>NUCLEOTIDE SEQUENCE</scope>
    <source>
        <strain evidence="2">CCMP3328</strain>
    </source>
</reference>
<feature type="compositionally biased region" description="Basic residues" evidence="1">
    <location>
        <begin position="359"/>
        <end position="369"/>
    </location>
</feature>
<dbReference type="AlphaFoldDB" id="A0A7S0F6X9"/>
<gene>
    <name evidence="2" type="ORF">CAUS1442_LOCUS14913</name>
</gene>
<organism evidence="2">
    <name type="scientific">Craspedostauros australis</name>
    <dbReference type="NCBI Taxonomy" id="1486917"/>
    <lineage>
        <taxon>Eukaryota</taxon>
        <taxon>Sar</taxon>
        <taxon>Stramenopiles</taxon>
        <taxon>Ochrophyta</taxon>
        <taxon>Bacillariophyta</taxon>
        <taxon>Bacillariophyceae</taxon>
        <taxon>Bacillariophycidae</taxon>
        <taxon>Naviculales</taxon>
        <taxon>Naviculaceae</taxon>
        <taxon>Craspedostauros</taxon>
    </lineage>
</organism>
<protein>
    <submittedName>
        <fullName evidence="2">Uncharacterized protein</fullName>
    </submittedName>
</protein>
<evidence type="ECO:0000313" key="2">
    <source>
        <dbReference type="EMBL" id="CAD8342778.1"/>
    </source>
</evidence>
<feature type="compositionally biased region" description="Low complexity" evidence="1">
    <location>
        <begin position="134"/>
        <end position="157"/>
    </location>
</feature>
<sequence>MSTSMLMQNAAAAAACALDDDLELAEAELAQRLFGVTAEEAQATTTSLSTNHTMECLGEMMSGNFTNSAMMLQAQEAHYQEQQYQEYQQLQQQQQQYEQEQYQQEYQQYREREACEDNDETELQFIQYQYHQQQKQQQEQEQQQQREQQQSNYQYEQHSYEQHSYEEPHQISSTSFSYNHSCNEMHHQHSSFCVSGDSSRSHDDECFVTPVPVRRPSAGGGLGYLSNSHLHNMELVAMKSLSITASPQSSHATIPFDRDELEESVMMAMRQQRKLGDEQQLRRYSLDGALNLNGNMPGQQQQQQQGLDLSVELKAMQELQRQSLGGLFQTPISPMSTATAPQPTSGAPATDSTSATMPRQKRRSFSLGC</sequence>
<feature type="compositionally biased region" description="Basic and acidic residues" evidence="1">
    <location>
        <begin position="158"/>
        <end position="169"/>
    </location>
</feature>
<proteinExistence type="predicted"/>
<feature type="compositionally biased region" description="Polar residues" evidence="1">
    <location>
        <begin position="330"/>
        <end position="357"/>
    </location>
</feature>
<evidence type="ECO:0000256" key="1">
    <source>
        <dbReference type="SAM" id="MobiDB-lite"/>
    </source>
</evidence>
<name>A0A7S0F6X9_9STRA</name>
<accession>A0A7S0F6X9</accession>
<feature type="region of interest" description="Disordered" evidence="1">
    <location>
        <begin position="134"/>
        <end position="173"/>
    </location>
</feature>